<dbReference type="InterPro" id="IPR018631">
    <property type="entry name" value="AAA-ATPase-like_dom"/>
</dbReference>
<dbReference type="Pfam" id="PF08011">
    <property type="entry name" value="PDDEXK_9"/>
    <property type="match status" value="1"/>
</dbReference>
<comment type="caution">
    <text evidence="2">The sequence shown here is derived from an EMBL/GenBank/DDBJ whole genome shotgun (WGS) entry which is preliminary data.</text>
</comment>
<evidence type="ECO:0000259" key="1">
    <source>
        <dbReference type="Pfam" id="PF09820"/>
    </source>
</evidence>
<protein>
    <recommendedName>
        <fullName evidence="1">AAA-ATPase-like domain-containing protein</fullName>
    </recommendedName>
</protein>
<keyword evidence="3" id="KW-1185">Reference proteome</keyword>
<name>A0A426DBE4_9FIRM</name>
<reference evidence="2" key="1">
    <citation type="submission" date="2018-10" db="EMBL/GenBank/DDBJ databases">
        <title>Schaedlerella arabinophila gen. nov. sp. nov., isolated from the mouse intestinal tract and comparative analysis with the genome of the closely related altered Schaedler flora strain ASF502.</title>
        <authorList>
            <person name="Miyake S."/>
            <person name="Soh M."/>
            <person name="Seedorf H."/>
        </authorList>
    </citation>
    <scope>NUCLEOTIDE SEQUENCE [LARGE SCALE GENOMIC DNA]</scope>
    <source>
        <strain evidence="2">DSM 106076</strain>
    </source>
</reference>
<dbReference type="Gene3D" id="3.40.50.300">
    <property type="entry name" value="P-loop containing nucleotide triphosphate hydrolases"/>
    <property type="match status" value="1"/>
</dbReference>
<accession>A0A426DBE4</accession>
<proteinExistence type="predicted"/>
<dbReference type="AlphaFoldDB" id="A0A426DBE4"/>
<organism evidence="2 3">
    <name type="scientific">Schaedlerella arabinosiphila</name>
    <dbReference type="NCBI Taxonomy" id="2044587"/>
    <lineage>
        <taxon>Bacteria</taxon>
        <taxon>Bacillati</taxon>
        <taxon>Bacillota</taxon>
        <taxon>Clostridia</taxon>
        <taxon>Lachnospirales</taxon>
        <taxon>Lachnospiraceae</taxon>
        <taxon>Schaedlerella</taxon>
    </lineage>
</organism>
<evidence type="ECO:0000313" key="2">
    <source>
        <dbReference type="EMBL" id="RRK30087.1"/>
    </source>
</evidence>
<evidence type="ECO:0000313" key="3">
    <source>
        <dbReference type="Proteomes" id="UP000274920"/>
    </source>
</evidence>
<dbReference type="PANTHER" id="PTHR34825">
    <property type="entry name" value="CONSERVED PROTEIN, WITH A WEAK D-GALACTARATE DEHYDRATASE/ALTRONATE HYDROLASE DOMAIN"/>
    <property type="match status" value="1"/>
</dbReference>
<dbReference type="RefSeq" id="WP_125125966.1">
    <property type="nucleotide sequence ID" value="NZ_RHJS01000002.1"/>
</dbReference>
<sequence length="559" mass="64272">MKNLKIPVGRSGFADIRKNQYYFVDKSGLIEELLRTDATQVTLITRPRRFGKTLGMSMLAAFFDIRISGKELFKGLAVSENQELCAAWMNRYPVLFLSFRSVDGLDFEGAYAQFASVIAELYKEHFYLMESEQINTLDKEMIYRIASKKAGAEEVKNSLLKLTRLMAAHYGKPVILLIDEYDVPLAKASEKDYYPQMLDMVKGIMQVIKDNEALKFAVITGCLRITKESIFTGANNFVSDTISDTRLNEYFGFTQKEVNQLLREADLSSHEEEMREWYDGYHFGEFDIYCPWDVVNHVNQLLLNPGAKPAGYWKNSSDNAIIRSFIDYSGVEITKKFESLLSGETVIQKVELDLSYNYLHSSQENLWSILYLTGYLTRVREGKTKGKLPQGSLELAIPNAEIMEIFETTISKWFEETARQWDRQALFAAVWNGDAERVTDEMTRLLRKTISYHDYKEDFYHAFFAGIFAGAGYNVESNREHGEGRSDIIVQDYAGDRAAVFEVKYSNTLKELSGDCSKALAQIDERMYAEELEEDYSRVVCYGMSFYKKRCLVKKKKTE</sequence>
<dbReference type="InterPro" id="IPR012547">
    <property type="entry name" value="PDDEXK_9"/>
</dbReference>
<dbReference type="EMBL" id="RHJS01000002">
    <property type="protein sequence ID" value="RRK30087.1"/>
    <property type="molecule type" value="Genomic_DNA"/>
</dbReference>
<dbReference type="Proteomes" id="UP000274920">
    <property type="component" value="Unassembled WGS sequence"/>
</dbReference>
<dbReference type="SUPFAM" id="SSF52540">
    <property type="entry name" value="P-loop containing nucleoside triphosphate hydrolases"/>
    <property type="match status" value="1"/>
</dbReference>
<dbReference type="InterPro" id="IPR027417">
    <property type="entry name" value="P-loop_NTPase"/>
</dbReference>
<dbReference type="Pfam" id="PF09820">
    <property type="entry name" value="AAA-ATPase_like"/>
    <property type="match status" value="1"/>
</dbReference>
<dbReference type="PANTHER" id="PTHR34825:SF1">
    <property type="entry name" value="AAA-ATPASE-LIKE DOMAIN-CONTAINING PROTEIN"/>
    <property type="match status" value="1"/>
</dbReference>
<gene>
    <name evidence="2" type="ORF">EBB54_00800</name>
</gene>
<feature type="domain" description="AAA-ATPase-like" evidence="1">
    <location>
        <begin position="7"/>
        <end position="231"/>
    </location>
</feature>